<dbReference type="EMBL" id="JAEAOA010001410">
    <property type="protein sequence ID" value="KAK3603700.1"/>
    <property type="molecule type" value="Genomic_DNA"/>
</dbReference>
<proteinExistence type="predicted"/>
<evidence type="ECO:0000313" key="2">
    <source>
        <dbReference type="Proteomes" id="UP001195483"/>
    </source>
</evidence>
<name>A0AAE0T5M3_9BIVA</name>
<evidence type="ECO:0000313" key="1">
    <source>
        <dbReference type="EMBL" id="KAK3603700.1"/>
    </source>
</evidence>
<keyword evidence="2" id="KW-1185">Reference proteome</keyword>
<accession>A0AAE0T5M3</accession>
<protein>
    <submittedName>
        <fullName evidence="1">Uncharacterized protein</fullName>
    </submittedName>
</protein>
<comment type="caution">
    <text evidence="1">The sequence shown here is derived from an EMBL/GenBank/DDBJ whole genome shotgun (WGS) entry which is preliminary data.</text>
</comment>
<gene>
    <name evidence="1" type="ORF">CHS0354_023306</name>
</gene>
<reference evidence="1" key="2">
    <citation type="journal article" date="2021" name="Genome Biol. Evol.">
        <title>Developing a high-quality reference genome for a parasitic bivalve with doubly uniparental inheritance (Bivalvia: Unionida).</title>
        <authorList>
            <person name="Smith C.H."/>
        </authorList>
    </citation>
    <scope>NUCLEOTIDE SEQUENCE</scope>
    <source>
        <strain evidence="1">CHS0354</strain>
        <tissue evidence="1">Mantle</tissue>
    </source>
</reference>
<organism evidence="1 2">
    <name type="scientific">Potamilus streckersoni</name>
    <dbReference type="NCBI Taxonomy" id="2493646"/>
    <lineage>
        <taxon>Eukaryota</taxon>
        <taxon>Metazoa</taxon>
        <taxon>Spiralia</taxon>
        <taxon>Lophotrochozoa</taxon>
        <taxon>Mollusca</taxon>
        <taxon>Bivalvia</taxon>
        <taxon>Autobranchia</taxon>
        <taxon>Heteroconchia</taxon>
        <taxon>Palaeoheterodonta</taxon>
        <taxon>Unionida</taxon>
        <taxon>Unionoidea</taxon>
        <taxon>Unionidae</taxon>
        <taxon>Ambleminae</taxon>
        <taxon>Lampsilini</taxon>
        <taxon>Potamilus</taxon>
    </lineage>
</organism>
<dbReference type="Proteomes" id="UP001195483">
    <property type="component" value="Unassembled WGS sequence"/>
</dbReference>
<reference evidence="1" key="1">
    <citation type="journal article" date="2021" name="Genome Biol. Evol.">
        <title>A High-Quality Reference Genome for a Parasitic Bivalve with Doubly Uniparental Inheritance (Bivalvia: Unionida).</title>
        <authorList>
            <person name="Smith C.H."/>
        </authorList>
    </citation>
    <scope>NUCLEOTIDE SEQUENCE</scope>
    <source>
        <strain evidence="1">CHS0354</strain>
    </source>
</reference>
<reference evidence="1" key="3">
    <citation type="submission" date="2023-05" db="EMBL/GenBank/DDBJ databases">
        <authorList>
            <person name="Smith C.H."/>
        </authorList>
    </citation>
    <scope>NUCLEOTIDE SEQUENCE</scope>
    <source>
        <strain evidence="1">CHS0354</strain>
        <tissue evidence="1">Mantle</tissue>
    </source>
</reference>
<dbReference type="AlphaFoldDB" id="A0AAE0T5M3"/>
<sequence length="82" mass="8765">MLLNSSNAGFFDNLKQSFACLGSQLSCAFQPVLASGQTLGTQLLAQAAQTGSTLAGQALSDYPRFLHLLEKNNSIEVMRDIT</sequence>